<feature type="transmembrane region" description="Helical" evidence="1">
    <location>
        <begin position="229"/>
        <end position="252"/>
    </location>
</feature>
<evidence type="ECO:0000256" key="1">
    <source>
        <dbReference type="SAM" id="Phobius"/>
    </source>
</evidence>
<dbReference type="EMBL" id="FZOC01000007">
    <property type="protein sequence ID" value="SNS16960.1"/>
    <property type="molecule type" value="Genomic_DNA"/>
</dbReference>
<sequence length="267" mass="28527">MLIANKSTFNKGALLFVSFACVFGSLFLPIWDGHNGLNAADNMFNRLSKGSSYFIPDVQKQALTLAGKNVTVTAKIKDASLAPIAVKNLTQAGATAELKDGALTYSGDLGKILTAALADADDMFKNTQDGVLQRSGLSESEIAAIAEERNKDAAAASAEDKKKAGEILAAKAITKAWWAVLDASIKELQKQKLIEEAKIVGNVNKRGLEPGYNFFGIAGEKVLDNVLPLVGLLVFYVVYTMWYGFAIFDLFAGMGLGMSKSKSKSEA</sequence>
<organism evidence="2 3">
    <name type="scientific">Humidesulfovibrio mexicanus</name>
    <dbReference type="NCBI Taxonomy" id="147047"/>
    <lineage>
        <taxon>Bacteria</taxon>
        <taxon>Pseudomonadati</taxon>
        <taxon>Thermodesulfobacteriota</taxon>
        <taxon>Desulfovibrionia</taxon>
        <taxon>Desulfovibrionales</taxon>
        <taxon>Desulfovibrionaceae</taxon>
        <taxon>Humidesulfovibrio</taxon>
    </lineage>
</organism>
<dbReference type="OrthoDB" id="9779692at2"/>
<evidence type="ECO:0000313" key="2">
    <source>
        <dbReference type="EMBL" id="SNS16960.1"/>
    </source>
</evidence>
<accession>A0A239CA33</accession>
<gene>
    <name evidence="2" type="ORF">SAMN04488503_3032</name>
</gene>
<keyword evidence="1" id="KW-0812">Transmembrane</keyword>
<dbReference type="RefSeq" id="WP_089275222.1">
    <property type="nucleotide sequence ID" value="NZ_FZOC01000007.1"/>
</dbReference>
<name>A0A239CA33_9BACT</name>
<reference evidence="2 3" key="1">
    <citation type="submission" date="2017-06" db="EMBL/GenBank/DDBJ databases">
        <authorList>
            <person name="Kim H.J."/>
            <person name="Triplett B.A."/>
        </authorList>
    </citation>
    <scope>NUCLEOTIDE SEQUENCE [LARGE SCALE GENOMIC DNA]</scope>
    <source>
        <strain evidence="2 3">DSM 13116</strain>
    </source>
</reference>
<feature type="transmembrane region" description="Helical" evidence="1">
    <location>
        <begin position="12"/>
        <end position="31"/>
    </location>
</feature>
<proteinExistence type="predicted"/>
<keyword evidence="1" id="KW-0472">Membrane</keyword>
<dbReference type="Proteomes" id="UP000198324">
    <property type="component" value="Unassembled WGS sequence"/>
</dbReference>
<protein>
    <submittedName>
        <fullName evidence="2">Uncharacterized protein</fullName>
    </submittedName>
</protein>
<evidence type="ECO:0000313" key="3">
    <source>
        <dbReference type="Proteomes" id="UP000198324"/>
    </source>
</evidence>
<keyword evidence="3" id="KW-1185">Reference proteome</keyword>
<keyword evidence="1" id="KW-1133">Transmembrane helix</keyword>
<dbReference type="AlphaFoldDB" id="A0A239CA33"/>